<dbReference type="Proteomes" id="UP000440498">
    <property type="component" value="Unassembled WGS sequence"/>
</dbReference>
<dbReference type="PANTHER" id="PTHR30349:SF41">
    <property type="entry name" value="INTEGRASE_RECOMBINASE PROTEIN MJ0367-RELATED"/>
    <property type="match status" value="1"/>
</dbReference>
<dbReference type="InterPro" id="IPR050090">
    <property type="entry name" value="Tyrosine_recombinase_XerCD"/>
</dbReference>
<keyword evidence="7" id="KW-1185">Reference proteome</keyword>
<dbReference type="Pfam" id="PF00589">
    <property type="entry name" value="Phage_integrase"/>
    <property type="match status" value="1"/>
</dbReference>
<organism evidence="6 7">
    <name type="scientific">Rugamonas aquatica</name>
    <dbReference type="NCBI Taxonomy" id="2743357"/>
    <lineage>
        <taxon>Bacteria</taxon>
        <taxon>Pseudomonadati</taxon>
        <taxon>Pseudomonadota</taxon>
        <taxon>Betaproteobacteria</taxon>
        <taxon>Burkholderiales</taxon>
        <taxon>Oxalobacteraceae</taxon>
        <taxon>Telluria group</taxon>
        <taxon>Rugamonas</taxon>
    </lineage>
</organism>
<protein>
    <submittedName>
        <fullName evidence="6">Tyrosine-type recombinase/integrase</fullName>
    </submittedName>
</protein>
<keyword evidence="4" id="KW-0233">DNA recombination</keyword>
<reference evidence="6 7" key="1">
    <citation type="submission" date="2019-10" db="EMBL/GenBank/DDBJ databases">
        <title>Two novel species isolated from a subtropical stream in China.</title>
        <authorList>
            <person name="Lu H."/>
        </authorList>
    </citation>
    <scope>NUCLEOTIDE SEQUENCE [LARGE SCALE GENOMIC DNA]</scope>
    <source>
        <strain evidence="6 7">FT29W</strain>
    </source>
</reference>
<dbReference type="InterPro" id="IPR011010">
    <property type="entry name" value="DNA_brk_join_enz"/>
</dbReference>
<keyword evidence="2" id="KW-0229">DNA integration</keyword>
<evidence type="ECO:0000256" key="2">
    <source>
        <dbReference type="ARBA" id="ARBA00022908"/>
    </source>
</evidence>
<accession>A0A6A7N6D9</accession>
<dbReference type="EMBL" id="WHUG01000009">
    <property type="protein sequence ID" value="MQA40664.1"/>
    <property type="molecule type" value="Genomic_DNA"/>
</dbReference>
<evidence type="ECO:0000256" key="1">
    <source>
        <dbReference type="ARBA" id="ARBA00008857"/>
    </source>
</evidence>
<keyword evidence="3" id="KW-0238">DNA-binding</keyword>
<feature type="domain" description="Tyr recombinase" evidence="5">
    <location>
        <begin position="355"/>
        <end position="581"/>
    </location>
</feature>
<dbReference type="SUPFAM" id="SSF56349">
    <property type="entry name" value="DNA breaking-rejoining enzymes"/>
    <property type="match status" value="1"/>
</dbReference>
<gene>
    <name evidence="6" type="ORF">GEV02_21150</name>
</gene>
<name>A0A6A7N6D9_9BURK</name>
<dbReference type="PANTHER" id="PTHR30349">
    <property type="entry name" value="PHAGE INTEGRASE-RELATED"/>
    <property type="match status" value="1"/>
</dbReference>
<dbReference type="Pfam" id="PF12482">
    <property type="entry name" value="DUF3701"/>
    <property type="match status" value="1"/>
</dbReference>
<dbReference type="GO" id="GO:0015074">
    <property type="term" value="P:DNA integration"/>
    <property type="evidence" value="ECO:0007669"/>
    <property type="project" value="UniProtKB-KW"/>
</dbReference>
<sequence>MSQNLQIILPKVSYTRADYTALRAFCLKVPVSRIADLYYSEDSPQLEGGLESFLLQMRDTLVEQAIGHNPHFATALGGARRGTITPAVLEILIQAVDLPAPLPAPDEPVGKWFRPRLTAALRGEGVVTLGQLVAMINRRGPGWWRRIPRVGQGRADVLLNWLERQADRLGAVRGDARTLPLAGELPLLPLREDALQPLGTFSLPSDLDGSRGLLRATAFCFISARNDLQAIGCYLSDYADRPHTMRAYRRELERLVLWSVVVARKPLSSLLVDDCKAYVRFLENPDPGFCGDRAPRGSVRWRPFASEPMAASSRKYAVLVLRAAFEYLHRVRYLLGNPWSAVKDPAVDTDIDRLQVQKALAPETWELLIGRLEQRAQVRKQAQDRVALATLLLLGDSGLRRAEVVVARRDQLTPSRQVPGVWLLKVLGKGRKRRQVPVSGRAVAALQAHWADLGEDFGDAVSSRPLLSPVTVPATRAAQQRHLKGTPGYTPNAIYDVVVGAVQRVLRDLSSVGGAPVGVDPTELARLLGLAPHGLRHTFGMLAVEGGVDPYVVQEMLGHASMETTAVYVRARERRIAEAARILYGGTHALSGEVAGMTELPPGETEMPSTAEDAAR</sequence>
<dbReference type="Gene3D" id="1.10.443.10">
    <property type="entry name" value="Intergrase catalytic core"/>
    <property type="match status" value="1"/>
</dbReference>
<evidence type="ECO:0000259" key="5">
    <source>
        <dbReference type="PROSITE" id="PS51898"/>
    </source>
</evidence>
<dbReference type="InterPro" id="IPR002104">
    <property type="entry name" value="Integrase_catalytic"/>
</dbReference>
<dbReference type="GO" id="GO:0006310">
    <property type="term" value="P:DNA recombination"/>
    <property type="evidence" value="ECO:0007669"/>
    <property type="project" value="UniProtKB-KW"/>
</dbReference>
<proteinExistence type="inferred from homology"/>
<dbReference type="PROSITE" id="PS51898">
    <property type="entry name" value="TYR_RECOMBINASE"/>
    <property type="match status" value="1"/>
</dbReference>
<evidence type="ECO:0000313" key="6">
    <source>
        <dbReference type="EMBL" id="MQA40664.1"/>
    </source>
</evidence>
<dbReference type="RefSeq" id="WP_152839960.1">
    <property type="nucleotide sequence ID" value="NZ_WHUG01000009.1"/>
</dbReference>
<evidence type="ECO:0000256" key="3">
    <source>
        <dbReference type="ARBA" id="ARBA00023125"/>
    </source>
</evidence>
<dbReference type="Gene3D" id="1.10.150.130">
    <property type="match status" value="1"/>
</dbReference>
<dbReference type="InterPro" id="IPR010998">
    <property type="entry name" value="Integrase_recombinase_N"/>
</dbReference>
<comment type="caution">
    <text evidence="6">The sequence shown here is derived from an EMBL/GenBank/DDBJ whole genome shotgun (WGS) entry which is preliminary data.</text>
</comment>
<dbReference type="InterPro" id="IPR013762">
    <property type="entry name" value="Integrase-like_cat_sf"/>
</dbReference>
<dbReference type="AlphaFoldDB" id="A0A6A7N6D9"/>
<evidence type="ECO:0000256" key="4">
    <source>
        <dbReference type="ARBA" id="ARBA00023172"/>
    </source>
</evidence>
<evidence type="ECO:0000313" key="7">
    <source>
        <dbReference type="Proteomes" id="UP000440498"/>
    </source>
</evidence>
<dbReference type="InterPro" id="IPR022169">
    <property type="entry name" value="DUF3701"/>
</dbReference>
<dbReference type="GO" id="GO:0003677">
    <property type="term" value="F:DNA binding"/>
    <property type="evidence" value="ECO:0007669"/>
    <property type="project" value="UniProtKB-KW"/>
</dbReference>
<comment type="similarity">
    <text evidence="1">Belongs to the 'phage' integrase family.</text>
</comment>